<dbReference type="RefSeq" id="WP_176069773.1">
    <property type="nucleotide sequence ID" value="NZ_JABWMJ010000006.1"/>
</dbReference>
<dbReference type="GO" id="GO:0016877">
    <property type="term" value="F:ligase activity, forming carbon-sulfur bonds"/>
    <property type="evidence" value="ECO:0007669"/>
    <property type="project" value="UniProtKB-ARBA"/>
</dbReference>
<name>A0A7Y6NPF0_9BURK</name>
<comment type="caution">
    <text evidence="5">The sequence shown here is derived from an EMBL/GenBank/DDBJ whole genome shotgun (WGS) entry which is preliminary data.</text>
</comment>
<reference evidence="5 6" key="1">
    <citation type="submission" date="2020-06" db="EMBL/GenBank/DDBJ databases">
        <title>Schlegella sp. ID0723 isolated from air conditioner.</title>
        <authorList>
            <person name="Kim D.Y."/>
            <person name="Kim D.-U."/>
        </authorList>
    </citation>
    <scope>NUCLEOTIDE SEQUENCE [LARGE SCALE GENOMIC DNA]</scope>
    <source>
        <strain evidence="5 6">ID0723</strain>
    </source>
</reference>
<organism evidence="5 6">
    <name type="scientific">Piscinibacter koreensis</name>
    <dbReference type="NCBI Taxonomy" id="2742824"/>
    <lineage>
        <taxon>Bacteria</taxon>
        <taxon>Pseudomonadati</taxon>
        <taxon>Pseudomonadota</taxon>
        <taxon>Betaproteobacteria</taxon>
        <taxon>Burkholderiales</taxon>
        <taxon>Sphaerotilaceae</taxon>
        <taxon>Piscinibacter</taxon>
    </lineage>
</organism>
<dbReference type="InterPro" id="IPR045851">
    <property type="entry name" value="AMP-bd_C_sf"/>
</dbReference>
<dbReference type="EMBL" id="JABWMJ010000006">
    <property type="protein sequence ID" value="NUZ06927.1"/>
    <property type="molecule type" value="Genomic_DNA"/>
</dbReference>
<dbReference type="InterPro" id="IPR042099">
    <property type="entry name" value="ANL_N_sf"/>
</dbReference>
<evidence type="ECO:0000256" key="1">
    <source>
        <dbReference type="ARBA" id="ARBA00006432"/>
    </source>
</evidence>
<accession>A0A7Y6NPF0</accession>
<evidence type="ECO:0000259" key="4">
    <source>
        <dbReference type="Pfam" id="PF13193"/>
    </source>
</evidence>
<dbReference type="FunFam" id="3.30.300.30:FF:000008">
    <property type="entry name" value="2,3-dihydroxybenzoate-AMP ligase"/>
    <property type="match status" value="1"/>
</dbReference>
<keyword evidence="2" id="KW-0436">Ligase</keyword>
<feature type="domain" description="AMP-binding enzyme C-terminal" evidence="4">
    <location>
        <begin position="425"/>
        <end position="500"/>
    </location>
</feature>
<evidence type="ECO:0000313" key="6">
    <source>
        <dbReference type="Proteomes" id="UP000529637"/>
    </source>
</evidence>
<dbReference type="InterPro" id="IPR020845">
    <property type="entry name" value="AMP-binding_CS"/>
</dbReference>
<gene>
    <name evidence="5" type="ORF">HQN59_14270</name>
</gene>
<dbReference type="PANTHER" id="PTHR43767">
    <property type="entry name" value="LONG-CHAIN-FATTY-ACID--COA LIGASE"/>
    <property type="match status" value="1"/>
</dbReference>
<feature type="domain" description="AMP-dependent synthetase/ligase" evidence="3">
    <location>
        <begin position="8"/>
        <end position="374"/>
    </location>
</feature>
<dbReference type="AlphaFoldDB" id="A0A7Y6NPF0"/>
<dbReference type="PANTHER" id="PTHR43767:SF7">
    <property type="entry name" value="MEDIUM_LONG-CHAIN-FATTY-ACID--COA LIGASE FADD8"/>
    <property type="match status" value="1"/>
</dbReference>
<dbReference type="Proteomes" id="UP000529637">
    <property type="component" value="Unassembled WGS sequence"/>
</dbReference>
<dbReference type="InterPro" id="IPR000873">
    <property type="entry name" value="AMP-dep_synth/lig_dom"/>
</dbReference>
<protein>
    <submittedName>
        <fullName evidence="5">AMP-binding protein</fullName>
    </submittedName>
</protein>
<dbReference type="InterPro" id="IPR050237">
    <property type="entry name" value="ATP-dep_AMP-bd_enzyme"/>
</dbReference>
<keyword evidence="6" id="KW-1185">Reference proteome</keyword>
<dbReference type="Pfam" id="PF00501">
    <property type="entry name" value="AMP-binding"/>
    <property type="match status" value="1"/>
</dbReference>
<evidence type="ECO:0000256" key="2">
    <source>
        <dbReference type="ARBA" id="ARBA00022598"/>
    </source>
</evidence>
<comment type="similarity">
    <text evidence="1">Belongs to the ATP-dependent AMP-binding enzyme family.</text>
</comment>
<dbReference type="Gene3D" id="3.30.300.30">
    <property type="match status" value="1"/>
</dbReference>
<sequence length="519" mass="56238">MNIGRFITRNARYYADHPAVIFEDRVTTFRELEARANRLANALRGLGLAKGDRVAFQMSNRPAIVEIEIALYKAGLVKMPLNARLAPAEVVDVIANGEPRVFLVGDSHTDSVQEIVGQLGGVEHFVSIGGPGVGGWASYEDLLARASEAVCDVEMEAHDLAVLHYTSGSTGKLKAAMQTVGNRMSHLRKVGMHRMRVGPGDVLALSGPLTHASGMFLQPFLYQGGAILIQDRFDPDLLLGAVERWRASYTFMVPTMLNRLATHPGLQRYDRSSLKQIAYGGAPMAPARIAEAWDALGPVLSQGYGGGETTGGLILFSTADHARALAEVPDRLASCGRPIGESQVIVANEAGEPVSGADVGEIMIKGPDVFAGYWKEPELTAQAFAPNGWLKTGDLARVDDEGFVYIVDRSKDMIISGGFNIYPTEVEQALYSHPAVYEAVVVGVPDETWGESVKAVVVLRDGHRTTEADVIAHCRQRLADFKKPRSVDFVADLPRNANGKLARKLVREPFWAGQARRVG</sequence>
<dbReference type="InterPro" id="IPR025110">
    <property type="entry name" value="AMP-bd_C"/>
</dbReference>
<proteinExistence type="inferred from homology"/>
<dbReference type="Pfam" id="PF13193">
    <property type="entry name" value="AMP-binding_C"/>
    <property type="match status" value="1"/>
</dbReference>
<dbReference type="SUPFAM" id="SSF56801">
    <property type="entry name" value="Acetyl-CoA synthetase-like"/>
    <property type="match status" value="1"/>
</dbReference>
<dbReference type="Gene3D" id="3.40.50.12780">
    <property type="entry name" value="N-terminal domain of ligase-like"/>
    <property type="match status" value="1"/>
</dbReference>
<evidence type="ECO:0000313" key="5">
    <source>
        <dbReference type="EMBL" id="NUZ06927.1"/>
    </source>
</evidence>
<evidence type="ECO:0000259" key="3">
    <source>
        <dbReference type="Pfam" id="PF00501"/>
    </source>
</evidence>
<dbReference type="PROSITE" id="PS00455">
    <property type="entry name" value="AMP_BINDING"/>
    <property type="match status" value="1"/>
</dbReference>